<accession>A0A495W569</accession>
<dbReference type="InterPro" id="IPR025736">
    <property type="entry name" value="PucR_C-HTH_dom"/>
</dbReference>
<dbReference type="PANTHER" id="PTHR33744">
    <property type="entry name" value="CARBOHYDRATE DIACID REGULATOR"/>
    <property type="match status" value="1"/>
</dbReference>
<dbReference type="OrthoDB" id="8450798at2"/>
<evidence type="ECO:0000313" key="4">
    <source>
        <dbReference type="Proteomes" id="UP000282084"/>
    </source>
</evidence>
<feature type="domain" description="Purine catabolism PurC-like" evidence="1">
    <location>
        <begin position="21"/>
        <end position="117"/>
    </location>
</feature>
<dbReference type="InterPro" id="IPR051448">
    <property type="entry name" value="CdaR-like_regulators"/>
</dbReference>
<name>A0A495W569_9PSEU</name>
<dbReference type="Proteomes" id="UP000282084">
    <property type="component" value="Unassembled WGS sequence"/>
</dbReference>
<dbReference type="Pfam" id="PF07905">
    <property type="entry name" value="PucR"/>
    <property type="match status" value="1"/>
</dbReference>
<dbReference type="Pfam" id="PF13556">
    <property type="entry name" value="HTH_30"/>
    <property type="match status" value="1"/>
</dbReference>
<proteinExistence type="predicted"/>
<evidence type="ECO:0000259" key="2">
    <source>
        <dbReference type="Pfam" id="PF13556"/>
    </source>
</evidence>
<dbReference type="RefSeq" id="WP_121007873.1">
    <property type="nucleotide sequence ID" value="NZ_RBXO01000001.1"/>
</dbReference>
<evidence type="ECO:0000259" key="1">
    <source>
        <dbReference type="Pfam" id="PF07905"/>
    </source>
</evidence>
<reference evidence="3 4" key="1">
    <citation type="submission" date="2018-10" db="EMBL/GenBank/DDBJ databases">
        <title>Sequencing the genomes of 1000 actinobacteria strains.</title>
        <authorList>
            <person name="Klenk H.-P."/>
        </authorList>
    </citation>
    <scope>NUCLEOTIDE SEQUENCE [LARGE SCALE GENOMIC DNA]</scope>
    <source>
        <strain evidence="3 4">DSM 43800</strain>
    </source>
</reference>
<dbReference type="AlphaFoldDB" id="A0A495W569"/>
<dbReference type="Gene3D" id="1.10.10.2840">
    <property type="entry name" value="PucR C-terminal helix-turn-helix domain"/>
    <property type="match status" value="1"/>
</dbReference>
<comment type="caution">
    <text evidence="3">The sequence shown here is derived from an EMBL/GenBank/DDBJ whole genome shotgun (WGS) entry which is preliminary data.</text>
</comment>
<dbReference type="PANTHER" id="PTHR33744:SF1">
    <property type="entry name" value="DNA-BINDING TRANSCRIPTIONAL ACTIVATOR ADER"/>
    <property type="match status" value="1"/>
</dbReference>
<dbReference type="InterPro" id="IPR042070">
    <property type="entry name" value="PucR_C-HTH_sf"/>
</dbReference>
<sequence>MPLTLAGLVREVGLTVHVDPGPDRPVAWVHSTELADPTPFLAGGELLLTTGIALGPHRAYVRRLVDAGAAGLGFGTGLSHDHVPAGLVEAAREAGLPLVEVPREIPFIAITKAVSRAVAADEYATLARTSDAQRVLTRAALTSAAAVVRRLAGLVRGAVGLLDAAGDPVHVHGDLPDLRPEAQRLGPGPAGAAWRAGDRHLAMQALGRPGYLAVATAAPLDPADRTVVDTAASLLTLALARSDDVDVVRRELRTARFRLLLAGVPVPDAPTGPFRVFVLPKGTEQPPGFWAEHDGHVVVLAAELDRPAHASSPVDASEVARGYREALRARDEHVATFEEVPGAGLLAADAARHAETLLAPLDARLRDSLRVWLACHGQWDRAAARLGVHRNTIRNRVRRAEELLGRSLDSPGLRAELWFALHAGQ</sequence>
<gene>
    <name evidence="3" type="ORF">C8E97_4973</name>
</gene>
<dbReference type="InterPro" id="IPR012914">
    <property type="entry name" value="PucR_dom"/>
</dbReference>
<evidence type="ECO:0000313" key="3">
    <source>
        <dbReference type="EMBL" id="RKT56280.1"/>
    </source>
</evidence>
<protein>
    <submittedName>
        <fullName evidence="3">Purine catabolism regulator</fullName>
    </submittedName>
</protein>
<organism evidence="3 4">
    <name type="scientific">Saccharothrix australiensis</name>
    <dbReference type="NCBI Taxonomy" id="2072"/>
    <lineage>
        <taxon>Bacteria</taxon>
        <taxon>Bacillati</taxon>
        <taxon>Actinomycetota</taxon>
        <taxon>Actinomycetes</taxon>
        <taxon>Pseudonocardiales</taxon>
        <taxon>Pseudonocardiaceae</taxon>
        <taxon>Saccharothrix</taxon>
    </lineage>
</organism>
<keyword evidence="4" id="KW-1185">Reference proteome</keyword>
<feature type="domain" description="PucR C-terminal helix-turn-helix" evidence="2">
    <location>
        <begin position="365"/>
        <end position="423"/>
    </location>
</feature>
<dbReference type="EMBL" id="RBXO01000001">
    <property type="protein sequence ID" value="RKT56280.1"/>
    <property type="molecule type" value="Genomic_DNA"/>
</dbReference>